<evidence type="ECO:0000313" key="14">
    <source>
        <dbReference type="Proteomes" id="UP000198755"/>
    </source>
</evidence>
<keyword evidence="6 11" id="KW-0808">Transferase</keyword>
<evidence type="ECO:0000256" key="10">
    <source>
        <dbReference type="ARBA" id="ARBA00047317"/>
    </source>
</evidence>
<evidence type="ECO:0000256" key="4">
    <source>
        <dbReference type="ARBA" id="ARBA00010763"/>
    </source>
</evidence>
<evidence type="ECO:0000256" key="2">
    <source>
        <dbReference type="ARBA" id="ARBA00002901"/>
    </source>
</evidence>
<sequence>MKREGLLSVAEARERILAGAAPFHPAESVGLTQALHRILASDLSANLTQPPCAVSAMDGYAVRSADLASLPARLKLVGESAAGHGFDGRVGPLETVRIFTGAPVPDGADAILMQEYASAEDADVAPLRTVARGQFVRARGLDFTKGEVLLRAGTRLGPSQIALAAAMNHPKIPVTRRPRVAILATGDELEPPGTELSSRQIIACNSFAVAAIVATAGGEPIDLGIARDEAGAVEAGIRAARDAGADVLVTLGGASVGDHDLVKKALASEGMALDFWRVAMRPGKPLIHGRLGSMAILGLPGNPVSAIITSMLFLAPLVRALAGDAKARIGQCEPAVLGAFVRANDSREDYLRGSLAVSADALPVATPFEAQDSSLMGLLGRADCLIIRPPFALEAAAGEHCQILRAP</sequence>
<dbReference type="EMBL" id="FOSN01000005">
    <property type="protein sequence ID" value="SFK27856.1"/>
    <property type="molecule type" value="Genomic_DNA"/>
</dbReference>
<keyword evidence="8 11" id="KW-0460">Magnesium</keyword>
<dbReference type="Pfam" id="PF03454">
    <property type="entry name" value="MoeA_C"/>
    <property type="match status" value="1"/>
</dbReference>
<dbReference type="CDD" id="cd00887">
    <property type="entry name" value="MoeA"/>
    <property type="match status" value="1"/>
</dbReference>
<dbReference type="SUPFAM" id="SSF63867">
    <property type="entry name" value="MoeA C-terminal domain-like"/>
    <property type="match status" value="1"/>
</dbReference>
<dbReference type="Gene3D" id="2.170.190.11">
    <property type="entry name" value="Molybdopterin biosynthesis moea protein, domain 3"/>
    <property type="match status" value="1"/>
</dbReference>
<evidence type="ECO:0000256" key="5">
    <source>
        <dbReference type="ARBA" id="ARBA00022505"/>
    </source>
</evidence>
<dbReference type="GO" id="GO:0046872">
    <property type="term" value="F:metal ion binding"/>
    <property type="evidence" value="ECO:0007669"/>
    <property type="project" value="UniProtKB-UniRule"/>
</dbReference>
<accession>A0A1I3Y9H4</accession>
<dbReference type="PANTHER" id="PTHR10192:SF5">
    <property type="entry name" value="GEPHYRIN"/>
    <property type="match status" value="1"/>
</dbReference>
<dbReference type="SUPFAM" id="SSF53218">
    <property type="entry name" value="Molybdenum cofactor biosynthesis proteins"/>
    <property type="match status" value="1"/>
</dbReference>
<comment type="cofactor">
    <cofactor evidence="1 11">
        <name>Mg(2+)</name>
        <dbReference type="ChEBI" id="CHEBI:18420"/>
    </cofactor>
</comment>
<keyword evidence="7 11" id="KW-0479">Metal-binding</keyword>
<comment type="pathway">
    <text evidence="3 11">Cofactor biosynthesis; molybdopterin biosynthesis.</text>
</comment>
<dbReference type="AlphaFoldDB" id="A0A1I3Y9H4"/>
<evidence type="ECO:0000313" key="13">
    <source>
        <dbReference type="EMBL" id="SFK27856.1"/>
    </source>
</evidence>
<protein>
    <recommendedName>
        <fullName evidence="11">Molybdopterin molybdenumtransferase</fullName>
        <ecNumber evidence="11">2.10.1.1</ecNumber>
    </recommendedName>
</protein>
<dbReference type="EC" id="2.10.1.1" evidence="11"/>
<gene>
    <name evidence="13" type="ORF">SAMN05444581_10571</name>
</gene>
<dbReference type="Gene3D" id="3.40.980.10">
    <property type="entry name" value="MoaB/Mog-like domain"/>
    <property type="match status" value="1"/>
</dbReference>
<dbReference type="FunFam" id="3.40.980.10:FF:000004">
    <property type="entry name" value="Molybdopterin molybdenumtransferase"/>
    <property type="match status" value="1"/>
</dbReference>
<evidence type="ECO:0000256" key="11">
    <source>
        <dbReference type="RuleBase" id="RU365090"/>
    </source>
</evidence>
<dbReference type="OrthoDB" id="9804758at2"/>
<dbReference type="RefSeq" id="WP_091680497.1">
    <property type="nucleotide sequence ID" value="NZ_FOSN01000005.1"/>
</dbReference>
<dbReference type="SMART" id="SM00852">
    <property type="entry name" value="MoCF_biosynth"/>
    <property type="match status" value="1"/>
</dbReference>
<comment type="function">
    <text evidence="2 11">Catalyzes the insertion of molybdate into adenylated molybdopterin with the concomitant release of AMP.</text>
</comment>
<feature type="domain" description="MoaB/Mog" evidence="12">
    <location>
        <begin position="181"/>
        <end position="320"/>
    </location>
</feature>
<evidence type="ECO:0000256" key="8">
    <source>
        <dbReference type="ARBA" id="ARBA00022842"/>
    </source>
</evidence>
<dbReference type="Pfam" id="PF03453">
    <property type="entry name" value="MoeA_N"/>
    <property type="match status" value="1"/>
</dbReference>
<dbReference type="GO" id="GO:0006777">
    <property type="term" value="P:Mo-molybdopterin cofactor biosynthetic process"/>
    <property type="evidence" value="ECO:0007669"/>
    <property type="project" value="UniProtKB-UniRule"/>
</dbReference>
<dbReference type="InterPro" id="IPR001453">
    <property type="entry name" value="MoaB/Mog_dom"/>
</dbReference>
<evidence type="ECO:0000256" key="1">
    <source>
        <dbReference type="ARBA" id="ARBA00001946"/>
    </source>
</evidence>
<dbReference type="Gene3D" id="3.90.105.10">
    <property type="entry name" value="Molybdopterin biosynthesis moea protein, domain 2"/>
    <property type="match status" value="1"/>
</dbReference>
<dbReference type="GO" id="GO:0061599">
    <property type="term" value="F:molybdopterin molybdotransferase activity"/>
    <property type="evidence" value="ECO:0007669"/>
    <property type="project" value="UniProtKB-UniRule"/>
</dbReference>
<dbReference type="GO" id="GO:0005829">
    <property type="term" value="C:cytosol"/>
    <property type="evidence" value="ECO:0007669"/>
    <property type="project" value="TreeGrafter"/>
</dbReference>
<dbReference type="NCBIfam" id="NF045515">
    <property type="entry name" value="Glp_gephyrin"/>
    <property type="match status" value="1"/>
</dbReference>
<evidence type="ECO:0000259" key="12">
    <source>
        <dbReference type="SMART" id="SM00852"/>
    </source>
</evidence>
<organism evidence="13 14">
    <name type="scientific">Methylocapsa palsarum</name>
    <dbReference type="NCBI Taxonomy" id="1612308"/>
    <lineage>
        <taxon>Bacteria</taxon>
        <taxon>Pseudomonadati</taxon>
        <taxon>Pseudomonadota</taxon>
        <taxon>Alphaproteobacteria</taxon>
        <taxon>Hyphomicrobiales</taxon>
        <taxon>Beijerinckiaceae</taxon>
        <taxon>Methylocapsa</taxon>
    </lineage>
</organism>
<dbReference type="PANTHER" id="PTHR10192">
    <property type="entry name" value="MOLYBDOPTERIN BIOSYNTHESIS PROTEIN"/>
    <property type="match status" value="1"/>
</dbReference>
<name>A0A1I3Y9H4_9HYPH</name>
<comment type="catalytic activity">
    <reaction evidence="10">
        <text>adenylyl-molybdopterin + molybdate = Mo-molybdopterin + AMP + H(+)</text>
        <dbReference type="Rhea" id="RHEA:35047"/>
        <dbReference type="ChEBI" id="CHEBI:15378"/>
        <dbReference type="ChEBI" id="CHEBI:36264"/>
        <dbReference type="ChEBI" id="CHEBI:62727"/>
        <dbReference type="ChEBI" id="CHEBI:71302"/>
        <dbReference type="ChEBI" id="CHEBI:456215"/>
        <dbReference type="EC" id="2.10.1.1"/>
    </reaction>
</comment>
<dbReference type="InterPro" id="IPR038987">
    <property type="entry name" value="MoeA-like"/>
</dbReference>
<dbReference type="Proteomes" id="UP000198755">
    <property type="component" value="Unassembled WGS sequence"/>
</dbReference>
<keyword evidence="9 11" id="KW-0501">Molybdenum cofactor biosynthesis</keyword>
<dbReference type="InterPro" id="IPR005110">
    <property type="entry name" value="MoeA_linker/N"/>
</dbReference>
<dbReference type="InterPro" id="IPR036135">
    <property type="entry name" value="MoeA_linker/N_sf"/>
</dbReference>
<evidence type="ECO:0000256" key="9">
    <source>
        <dbReference type="ARBA" id="ARBA00023150"/>
    </source>
</evidence>
<comment type="similarity">
    <text evidence="4 11">Belongs to the MoeA family.</text>
</comment>
<reference evidence="13 14" key="1">
    <citation type="submission" date="2016-10" db="EMBL/GenBank/DDBJ databases">
        <authorList>
            <person name="de Groot N.N."/>
        </authorList>
    </citation>
    <scope>NUCLEOTIDE SEQUENCE [LARGE SCALE GENOMIC DNA]</scope>
    <source>
        <strain evidence="13 14">NE2</strain>
    </source>
</reference>
<dbReference type="Pfam" id="PF00994">
    <property type="entry name" value="MoCF_biosynth"/>
    <property type="match status" value="1"/>
</dbReference>
<keyword evidence="5 11" id="KW-0500">Molybdenum</keyword>
<keyword evidence="14" id="KW-1185">Reference proteome</keyword>
<dbReference type="InterPro" id="IPR036425">
    <property type="entry name" value="MoaB/Mog-like_dom_sf"/>
</dbReference>
<dbReference type="Gene3D" id="2.40.340.10">
    <property type="entry name" value="MoeA, C-terminal, domain IV"/>
    <property type="match status" value="1"/>
</dbReference>
<dbReference type="InterPro" id="IPR005111">
    <property type="entry name" value="MoeA_C_domain_IV"/>
</dbReference>
<proteinExistence type="inferred from homology"/>
<evidence type="ECO:0000256" key="6">
    <source>
        <dbReference type="ARBA" id="ARBA00022679"/>
    </source>
</evidence>
<dbReference type="InterPro" id="IPR036688">
    <property type="entry name" value="MoeA_C_domain_IV_sf"/>
</dbReference>
<dbReference type="STRING" id="1612308.SAMN05444581_10571"/>
<evidence type="ECO:0000256" key="7">
    <source>
        <dbReference type="ARBA" id="ARBA00022723"/>
    </source>
</evidence>
<dbReference type="SUPFAM" id="SSF63882">
    <property type="entry name" value="MoeA N-terminal region -like"/>
    <property type="match status" value="1"/>
</dbReference>
<evidence type="ECO:0000256" key="3">
    <source>
        <dbReference type="ARBA" id="ARBA00005046"/>
    </source>
</evidence>
<dbReference type="UniPathway" id="UPA00344"/>